<sequence length="276" mass="30240">MCCHCTLISWFNDTMSTLSHLLLTVLLVSLAADCKELLCYSCNSQFGPCDGNGCSISNGFCVYQQITNANGNILSTVRSCLDGDRVPAGPLHVIQAGQCTETVDPNTGIRYRTYLCNNYNYCNADCHPQLPTVTNDPISPTRASSLECFNCNNFGTDCYGNICTINNGGYCFFQFSNVSVNGISSLHYNKQCIEVPFAKTPNGNSITEINKCVVSTDMLGNHFYTLICNEANLCNANCNLVPADTPIPVPVVPRSSSSKYSSKIIFFFIVFSQFLR</sequence>
<evidence type="ECO:0000256" key="1">
    <source>
        <dbReference type="SAM" id="SignalP"/>
    </source>
</evidence>
<evidence type="ECO:0000313" key="3">
    <source>
        <dbReference type="Proteomes" id="UP000024404"/>
    </source>
</evidence>
<dbReference type="EMBL" id="CMVM020000247">
    <property type="status" value="NOT_ANNOTATED_CDS"/>
    <property type="molecule type" value="Genomic_DNA"/>
</dbReference>
<feature type="signal peptide" evidence="1">
    <location>
        <begin position="1"/>
        <end position="31"/>
    </location>
</feature>
<name>A0A8R1Y3C0_ONCVO</name>
<organism evidence="2 3">
    <name type="scientific">Onchocerca volvulus</name>
    <dbReference type="NCBI Taxonomy" id="6282"/>
    <lineage>
        <taxon>Eukaryota</taxon>
        <taxon>Metazoa</taxon>
        <taxon>Ecdysozoa</taxon>
        <taxon>Nematoda</taxon>
        <taxon>Chromadorea</taxon>
        <taxon>Rhabditida</taxon>
        <taxon>Spirurina</taxon>
        <taxon>Spiruromorpha</taxon>
        <taxon>Filarioidea</taxon>
        <taxon>Onchocercidae</taxon>
        <taxon>Onchocerca</taxon>
    </lineage>
</organism>
<evidence type="ECO:0008006" key="4">
    <source>
        <dbReference type="Google" id="ProtNLM"/>
    </source>
</evidence>
<dbReference type="Proteomes" id="UP000024404">
    <property type="component" value="Unassembled WGS sequence"/>
</dbReference>
<keyword evidence="1" id="KW-0732">Signal</keyword>
<proteinExistence type="predicted"/>
<reference evidence="3" key="1">
    <citation type="submission" date="2013-10" db="EMBL/GenBank/DDBJ databases">
        <title>Genome sequencing of Onchocerca volvulus.</title>
        <authorList>
            <person name="Cotton J."/>
            <person name="Tsai J."/>
            <person name="Stanley E."/>
            <person name="Tracey A."/>
            <person name="Holroyd N."/>
            <person name="Lustigman S."/>
            <person name="Berriman M."/>
        </authorList>
    </citation>
    <scope>NUCLEOTIDE SEQUENCE</scope>
</reference>
<dbReference type="EnsemblMetazoa" id="OVOC8221.1">
    <property type="protein sequence ID" value="OVOC8221.1"/>
    <property type="gene ID" value="WBGene00245030"/>
</dbReference>
<dbReference type="OMA" id="YSCNSQF"/>
<evidence type="ECO:0000313" key="2">
    <source>
        <dbReference type="EnsemblMetazoa" id="OVOC8221.1"/>
    </source>
</evidence>
<accession>A0A8R1Y3C0</accession>
<feature type="chain" id="PRO_5046724993" description="DUF753 domain-containing protein" evidence="1">
    <location>
        <begin position="32"/>
        <end position="276"/>
    </location>
</feature>
<dbReference type="AlphaFoldDB" id="A0A8R1Y3C0"/>
<protein>
    <recommendedName>
        <fullName evidence="4">DUF753 domain-containing protein</fullName>
    </recommendedName>
</protein>
<reference evidence="2" key="2">
    <citation type="submission" date="2022-06" db="UniProtKB">
        <authorList>
            <consortium name="EnsemblMetazoa"/>
        </authorList>
    </citation>
    <scope>IDENTIFICATION</scope>
</reference>
<keyword evidence="3" id="KW-1185">Reference proteome</keyword>